<proteinExistence type="predicted"/>
<gene>
    <name evidence="1" type="ORF">GCM10017764_09750</name>
</gene>
<comment type="caution">
    <text evidence="1">The sequence shown here is derived from an EMBL/GenBank/DDBJ whole genome shotgun (WGS) entry which is preliminary data.</text>
</comment>
<dbReference type="RefSeq" id="WP_189625504.1">
    <property type="nucleotide sequence ID" value="NZ_BNAF01000003.1"/>
</dbReference>
<organism evidence="1 2">
    <name type="scientific">Sphingobacterium griseoflavum</name>
    <dbReference type="NCBI Taxonomy" id="1474952"/>
    <lineage>
        <taxon>Bacteria</taxon>
        <taxon>Pseudomonadati</taxon>
        <taxon>Bacteroidota</taxon>
        <taxon>Sphingobacteriia</taxon>
        <taxon>Sphingobacteriales</taxon>
        <taxon>Sphingobacteriaceae</taxon>
        <taxon>Sphingobacterium</taxon>
    </lineage>
</organism>
<sequence length="318" mass="37553">MDLNEVRFNFYKLSFTPVKANEHLRQKDILNKIIQACTPKFIKNKVYLIDRYESRISTERRELFISYITYNHLENRYKGTIALIRNGKKPFLKPKESYQLVPLDSLDLGTLTETTHFFIDTSSDKPYLCVEFNNIGPRISDIEYYFRNLGQKYLNITKKTEVEVFLKRPIKSVLENLKSVLSFDFKIEPKKVPLIDKTVANNYFTSFNNLNSKFDPKFLSMKAYYQSRGKNKNGDSIKGLAFIKQMLQSFSTGHTDLDTFDSFTLEYLDQNDEYDKINFIRDQKEIVIHADLKSVVKNRDWYDLIKVDFDEFMASLHE</sequence>
<dbReference type="Proteomes" id="UP000620550">
    <property type="component" value="Unassembled WGS sequence"/>
</dbReference>
<name>A0ABQ3HV05_9SPHI</name>
<keyword evidence="2" id="KW-1185">Reference proteome</keyword>
<evidence type="ECO:0000313" key="2">
    <source>
        <dbReference type="Proteomes" id="UP000620550"/>
    </source>
</evidence>
<dbReference type="EMBL" id="BNAF01000003">
    <property type="protein sequence ID" value="GHE29125.1"/>
    <property type="molecule type" value="Genomic_DNA"/>
</dbReference>
<evidence type="ECO:0000313" key="1">
    <source>
        <dbReference type="EMBL" id="GHE29125.1"/>
    </source>
</evidence>
<accession>A0ABQ3HV05</accession>
<protein>
    <submittedName>
        <fullName evidence="1">Uncharacterized protein</fullName>
    </submittedName>
</protein>
<reference evidence="2" key="1">
    <citation type="journal article" date="2019" name="Int. J. Syst. Evol. Microbiol.">
        <title>The Global Catalogue of Microorganisms (GCM) 10K type strain sequencing project: providing services to taxonomists for standard genome sequencing and annotation.</title>
        <authorList>
            <consortium name="The Broad Institute Genomics Platform"/>
            <consortium name="The Broad Institute Genome Sequencing Center for Infectious Disease"/>
            <person name="Wu L."/>
            <person name="Ma J."/>
        </authorList>
    </citation>
    <scope>NUCLEOTIDE SEQUENCE [LARGE SCALE GENOMIC DNA]</scope>
    <source>
        <strain evidence="2">CGMCC 1.12966</strain>
    </source>
</reference>